<protein>
    <recommendedName>
        <fullName evidence="4">Nitrogenase-stabilizing/protective protein NifW</fullName>
    </recommendedName>
</protein>
<organism evidence="6 7">
    <name type="scientific">Halorhodospira halochloris</name>
    <name type="common">Ectothiorhodospira halochloris</name>
    <dbReference type="NCBI Taxonomy" id="1052"/>
    <lineage>
        <taxon>Bacteria</taxon>
        <taxon>Pseudomonadati</taxon>
        <taxon>Pseudomonadota</taxon>
        <taxon>Gammaproteobacteria</taxon>
        <taxon>Chromatiales</taxon>
        <taxon>Ectothiorhodospiraceae</taxon>
        <taxon>Halorhodospira</taxon>
    </lineage>
</organism>
<dbReference type="RefSeq" id="WP_096409256.1">
    <property type="nucleotide sequence ID" value="NZ_AP017372.2"/>
</dbReference>
<evidence type="ECO:0000313" key="6">
    <source>
        <dbReference type="EMBL" id="BAU57910.2"/>
    </source>
</evidence>
<keyword evidence="7" id="KW-1185">Reference proteome</keyword>
<evidence type="ECO:0000313" key="7">
    <source>
        <dbReference type="Proteomes" id="UP000218890"/>
    </source>
</evidence>
<dbReference type="OrthoDB" id="9811868at2"/>
<dbReference type="AlphaFoldDB" id="A0A110B587"/>
<comment type="subunit">
    <text evidence="3">Homotrimer; associates with NifD.</text>
</comment>
<dbReference type="Pfam" id="PF03206">
    <property type="entry name" value="NifW"/>
    <property type="match status" value="1"/>
</dbReference>
<proteinExistence type="inferred from homology"/>
<keyword evidence="5" id="KW-0535">Nitrogen fixation</keyword>
<comment type="similarity">
    <text evidence="2">Belongs to the NifW family.</text>
</comment>
<evidence type="ECO:0000256" key="5">
    <source>
        <dbReference type="ARBA" id="ARBA00023231"/>
    </source>
</evidence>
<name>A0A110B587_HALHR</name>
<evidence type="ECO:0000256" key="1">
    <source>
        <dbReference type="ARBA" id="ARBA00002247"/>
    </source>
</evidence>
<reference evidence="6" key="1">
    <citation type="submission" date="2016-02" db="EMBL/GenBank/DDBJ databases">
        <title>Halorhodospira halochloris DSM-1059 complete genome, version 2.</title>
        <authorList>
            <person name="Tsukatani Y."/>
        </authorList>
    </citation>
    <scope>NUCLEOTIDE SEQUENCE</scope>
    <source>
        <strain evidence="6">DSM 1059</strain>
    </source>
</reference>
<dbReference type="GO" id="GO:0009399">
    <property type="term" value="P:nitrogen fixation"/>
    <property type="evidence" value="ECO:0007669"/>
    <property type="project" value="InterPro"/>
</dbReference>
<dbReference type="Proteomes" id="UP000218890">
    <property type="component" value="Chromosome"/>
</dbReference>
<evidence type="ECO:0000256" key="3">
    <source>
        <dbReference type="ARBA" id="ARBA00011284"/>
    </source>
</evidence>
<dbReference type="KEGG" id="hhk:HH1059_12140"/>
<accession>A0A110B587</accession>
<gene>
    <name evidence="6" type="ORF">HH1059_12140</name>
</gene>
<dbReference type="EMBL" id="AP017372">
    <property type="protein sequence ID" value="BAU57910.2"/>
    <property type="molecule type" value="Genomic_DNA"/>
</dbReference>
<sequence length="143" mass="15927">MSWQVVLERALAALEDNAGTVQGTQGGPDDHDDGIDDIAELSAEAFFEALGVEYRADLVRVYRLHILQRFHDYLRNQQVPADQQEALKLAGAMLSQAHDDFLNSDPRTEAVLRVYQQQTIDLNTTTIPISAIRRGRGHAKTAL</sequence>
<evidence type="ECO:0000256" key="2">
    <source>
        <dbReference type="ARBA" id="ARBA00008351"/>
    </source>
</evidence>
<dbReference type="InterPro" id="IPR004893">
    <property type="entry name" value="NifW"/>
</dbReference>
<comment type="function">
    <text evidence="1">May protect the nitrogenase Fe-Mo protein from oxidative damage.</text>
</comment>
<evidence type="ECO:0000256" key="4">
    <source>
        <dbReference type="ARBA" id="ARBA00016274"/>
    </source>
</evidence>